<dbReference type="Gene3D" id="3.40.630.30">
    <property type="match status" value="1"/>
</dbReference>
<dbReference type="InterPro" id="IPR000182">
    <property type="entry name" value="GNAT_dom"/>
</dbReference>
<keyword evidence="1 4" id="KW-0808">Transferase</keyword>
<dbReference type="Proteomes" id="UP000199474">
    <property type="component" value="Unassembled WGS sequence"/>
</dbReference>
<name>A0A1I1SHV4_9BACI</name>
<sequence>MGVNLVILTAENYKEHVHNRGQELPDLNTIKRYESRADSNTILHKFGMITPAGNLIGFGMFVMGTWDPMLKPGWAEISIQVDPNWQHQGIGTRMLDEVRTLAAKYSAVSLRFSLKDTDKVSLDWAEKRGFSITSHTFESQLDVTDFDTGQYENDFKALESSGIRFTSLAAYPQTEAFHDRYWDFWRELVTDIPGMGDQPHPDNEQMKHLTQNVDKNGFIVAVDGDAWVALSMVIRETATTYYNSMTGVSRQYRGKGLAQAIKVKAIDYAQQNGATYLRTHNDARNAPMLSLNEKLGYQPKPGQFSLVKHLK</sequence>
<dbReference type="PANTHER" id="PTHR43877">
    <property type="entry name" value="AMINOALKYLPHOSPHONATE N-ACETYLTRANSFERASE-RELATED-RELATED"/>
    <property type="match status" value="1"/>
</dbReference>
<dbReference type="OrthoDB" id="4140682at2"/>
<evidence type="ECO:0000259" key="3">
    <source>
        <dbReference type="PROSITE" id="PS51186"/>
    </source>
</evidence>
<reference evidence="5" key="1">
    <citation type="submission" date="2016-10" db="EMBL/GenBank/DDBJ databases">
        <authorList>
            <person name="Varghese N."/>
            <person name="Submissions S."/>
        </authorList>
    </citation>
    <scope>NUCLEOTIDE SEQUENCE [LARGE SCALE GENOMIC DNA]</scope>
    <source>
        <strain evidence="5">DSM 22530</strain>
    </source>
</reference>
<evidence type="ECO:0000256" key="1">
    <source>
        <dbReference type="ARBA" id="ARBA00022679"/>
    </source>
</evidence>
<dbReference type="STRING" id="640948.SAMN05216238_101359"/>
<dbReference type="CDD" id="cd04301">
    <property type="entry name" value="NAT_SF"/>
    <property type="match status" value="2"/>
</dbReference>
<dbReference type="InterPro" id="IPR016181">
    <property type="entry name" value="Acyl_CoA_acyltransferase"/>
</dbReference>
<keyword evidence="5" id="KW-1185">Reference proteome</keyword>
<protein>
    <submittedName>
        <fullName evidence="4">Acetyltransferase (GNAT) family protein</fullName>
    </submittedName>
</protein>
<organism evidence="4 5">
    <name type="scientific">Lentibacillus persicus</name>
    <dbReference type="NCBI Taxonomy" id="640948"/>
    <lineage>
        <taxon>Bacteria</taxon>
        <taxon>Bacillati</taxon>
        <taxon>Bacillota</taxon>
        <taxon>Bacilli</taxon>
        <taxon>Bacillales</taxon>
        <taxon>Bacillaceae</taxon>
        <taxon>Lentibacillus</taxon>
    </lineage>
</organism>
<feature type="domain" description="N-acetyltransferase" evidence="3">
    <location>
        <begin position="3"/>
        <end position="153"/>
    </location>
</feature>
<evidence type="ECO:0000313" key="4">
    <source>
        <dbReference type="EMBL" id="SFD44228.1"/>
    </source>
</evidence>
<dbReference type="EMBL" id="FOMR01000001">
    <property type="protein sequence ID" value="SFD44228.1"/>
    <property type="molecule type" value="Genomic_DNA"/>
</dbReference>
<proteinExistence type="predicted"/>
<dbReference type="RefSeq" id="WP_090080409.1">
    <property type="nucleotide sequence ID" value="NZ_FOMR01000001.1"/>
</dbReference>
<keyword evidence="2" id="KW-0012">Acyltransferase</keyword>
<evidence type="ECO:0000313" key="5">
    <source>
        <dbReference type="Proteomes" id="UP000199474"/>
    </source>
</evidence>
<dbReference type="GO" id="GO:0016747">
    <property type="term" value="F:acyltransferase activity, transferring groups other than amino-acyl groups"/>
    <property type="evidence" value="ECO:0007669"/>
    <property type="project" value="InterPro"/>
</dbReference>
<evidence type="ECO:0000256" key="2">
    <source>
        <dbReference type="ARBA" id="ARBA00023315"/>
    </source>
</evidence>
<dbReference type="SUPFAM" id="SSF55729">
    <property type="entry name" value="Acyl-CoA N-acyltransferases (Nat)"/>
    <property type="match status" value="2"/>
</dbReference>
<dbReference type="Pfam" id="PF00583">
    <property type="entry name" value="Acetyltransf_1"/>
    <property type="match status" value="2"/>
</dbReference>
<gene>
    <name evidence="4" type="ORF">SAMN05216238_101359</name>
</gene>
<dbReference type="PROSITE" id="PS51186">
    <property type="entry name" value="GNAT"/>
    <property type="match status" value="2"/>
</dbReference>
<feature type="domain" description="N-acetyltransferase" evidence="3">
    <location>
        <begin position="168"/>
        <end position="311"/>
    </location>
</feature>
<dbReference type="AlphaFoldDB" id="A0A1I1SHV4"/>
<dbReference type="PANTHER" id="PTHR43877:SF6">
    <property type="entry name" value="GCN5-RELATED N-ACETYLTRANSFERASE"/>
    <property type="match status" value="1"/>
</dbReference>
<dbReference type="InterPro" id="IPR050832">
    <property type="entry name" value="Bact_Acetyltransf"/>
</dbReference>
<accession>A0A1I1SHV4</accession>